<accession>D6GPQ1</accession>
<evidence type="ECO:0000256" key="1">
    <source>
        <dbReference type="SAM" id="Phobius"/>
    </source>
</evidence>
<keyword evidence="3" id="KW-1185">Reference proteome</keyword>
<proteinExistence type="predicted"/>
<name>D6GPQ1_FILAD</name>
<sequence>MKTLENLNRFLNIVVAGLFGSFVGQSIFNYIDYRRMPDIYAMRSAPWYDYYALPSFIIFGVVVSISLIVKSIILILKRRKQKSR</sequence>
<dbReference type="KEGG" id="faa:HMPREF0389_00674"/>
<dbReference type="RefSeq" id="WP_014262677.1">
    <property type="nucleotide sequence ID" value="NC_016630.1"/>
</dbReference>
<evidence type="ECO:0000313" key="2">
    <source>
        <dbReference type="EMBL" id="EFE28754.1"/>
    </source>
</evidence>
<reference evidence="3" key="1">
    <citation type="submission" date="2010-12" db="EMBL/GenBank/DDBJ databases">
        <title>The genome sequence of Filifactor alocis strain ATCC 35896.</title>
        <authorList>
            <consortium name="The Broad Institute Genome Sequencing Platform"/>
            <person name="Ward D."/>
            <person name="Earl A."/>
            <person name="Feldgarden M."/>
            <person name="Young S.K."/>
            <person name="Gargeya S."/>
            <person name="Zeng Q."/>
            <person name="Alvarado L."/>
            <person name="Berlin A."/>
            <person name="Bochicchio J."/>
            <person name="Chapman S.B."/>
            <person name="Chen Z."/>
            <person name="Freedman E."/>
            <person name="Gellesch M."/>
            <person name="Goldberg J."/>
            <person name="Griggs A."/>
            <person name="Gujja S."/>
            <person name="Heilman E."/>
            <person name="Heiman D."/>
            <person name="Howarth C."/>
            <person name="Mehta T."/>
            <person name="Neiman D."/>
            <person name="Pearson M."/>
            <person name="Roberts A."/>
            <person name="Saif S."/>
            <person name="Shea T."/>
            <person name="Shenoy N."/>
            <person name="Sisk P."/>
            <person name="Stolte C."/>
            <person name="Sykes S."/>
            <person name="White J."/>
            <person name="Yandava C."/>
            <person name="Izard J."/>
            <person name="Blanton J.M."/>
            <person name="Baranova O.V."/>
            <person name="Tanner A.C."/>
            <person name="Dewhirst F.E."/>
            <person name="Haas B."/>
            <person name="Nusbaum C."/>
            <person name="Birren B."/>
        </authorList>
    </citation>
    <scope>NUCLEOTIDE SEQUENCE [LARGE SCALE GENOMIC DNA]</scope>
    <source>
        <strain evidence="3">ATCC 35896 / D40 B5</strain>
    </source>
</reference>
<dbReference type="OrthoDB" id="2067265at2"/>
<protein>
    <submittedName>
        <fullName evidence="2">Uncharacterized protein</fullName>
    </submittedName>
</protein>
<gene>
    <name evidence="2" type="ordered locus">HMPREF0389_00674</name>
</gene>
<keyword evidence="1" id="KW-0472">Membrane</keyword>
<evidence type="ECO:0000313" key="3">
    <source>
        <dbReference type="Proteomes" id="UP000007468"/>
    </source>
</evidence>
<organism evidence="2 3">
    <name type="scientific">Filifactor alocis (strain ATCC 35896 / CCUG 47790 / D40 B5)</name>
    <name type="common">Fusobacterium alocis</name>
    <dbReference type="NCBI Taxonomy" id="546269"/>
    <lineage>
        <taxon>Bacteria</taxon>
        <taxon>Bacillati</taxon>
        <taxon>Bacillota</taxon>
        <taxon>Clostridia</taxon>
        <taxon>Peptostreptococcales</taxon>
        <taxon>Filifactoraceae</taxon>
        <taxon>Filifactor</taxon>
    </lineage>
</organism>
<keyword evidence="1" id="KW-0812">Transmembrane</keyword>
<feature type="transmembrane region" description="Helical" evidence="1">
    <location>
        <begin position="51"/>
        <end position="76"/>
    </location>
</feature>
<keyword evidence="1" id="KW-1133">Transmembrane helix</keyword>
<dbReference type="AlphaFoldDB" id="D6GPQ1"/>
<dbReference type="eggNOG" id="ENOG503348U">
    <property type="taxonomic scope" value="Bacteria"/>
</dbReference>
<dbReference type="EMBL" id="CP002390">
    <property type="protein sequence ID" value="EFE28754.1"/>
    <property type="molecule type" value="Genomic_DNA"/>
</dbReference>
<feature type="transmembrane region" description="Helical" evidence="1">
    <location>
        <begin position="12"/>
        <end position="31"/>
    </location>
</feature>
<dbReference type="Proteomes" id="UP000007468">
    <property type="component" value="Chromosome"/>
</dbReference>